<proteinExistence type="predicted"/>
<feature type="domain" description="Histidine kinase" evidence="4">
    <location>
        <begin position="104"/>
        <end position="330"/>
    </location>
</feature>
<comment type="catalytic activity">
    <reaction evidence="1">
        <text>ATP + protein L-histidine = ADP + protein N-phospho-L-histidine.</text>
        <dbReference type="EC" id="2.7.13.3"/>
    </reaction>
</comment>
<feature type="transmembrane region" description="Helical" evidence="3">
    <location>
        <begin position="49"/>
        <end position="72"/>
    </location>
</feature>
<dbReference type="Gene3D" id="3.30.565.10">
    <property type="entry name" value="Histidine kinase-like ATPase, C-terminal domain"/>
    <property type="match status" value="1"/>
</dbReference>
<dbReference type="InterPro" id="IPR004358">
    <property type="entry name" value="Sig_transdc_His_kin-like_C"/>
</dbReference>
<organism evidence="5 6">
    <name type="scientific">Imhoffiella purpurea</name>
    <dbReference type="NCBI Taxonomy" id="1249627"/>
    <lineage>
        <taxon>Bacteria</taxon>
        <taxon>Pseudomonadati</taxon>
        <taxon>Pseudomonadota</taxon>
        <taxon>Gammaproteobacteria</taxon>
        <taxon>Chromatiales</taxon>
        <taxon>Chromatiaceae</taxon>
        <taxon>Imhoffiella</taxon>
    </lineage>
</organism>
<dbReference type="InterPro" id="IPR036890">
    <property type="entry name" value="HATPase_C_sf"/>
</dbReference>
<evidence type="ECO:0000256" key="3">
    <source>
        <dbReference type="SAM" id="Phobius"/>
    </source>
</evidence>
<keyword evidence="5" id="KW-0808">Transferase</keyword>
<dbReference type="Pfam" id="PF02518">
    <property type="entry name" value="HATPase_c"/>
    <property type="match status" value="1"/>
</dbReference>
<evidence type="ECO:0000259" key="4">
    <source>
        <dbReference type="PROSITE" id="PS50109"/>
    </source>
</evidence>
<dbReference type="PANTHER" id="PTHR43065">
    <property type="entry name" value="SENSOR HISTIDINE KINASE"/>
    <property type="match status" value="1"/>
</dbReference>
<dbReference type="Proteomes" id="UP000019460">
    <property type="component" value="Unassembled WGS sequence"/>
</dbReference>
<dbReference type="PROSITE" id="PS50109">
    <property type="entry name" value="HIS_KIN"/>
    <property type="match status" value="1"/>
</dbReference>
<dbReference type="AlphaFoldDB" id="W9VHF4"/>
<keyword evidence="3" id="KW-0812">Transmembrane</keyword>
<dbReference type="Gene3D" id="1.10.287.130">
    <property type="match status" value="1"/>
</dbReference>
<dbReference type="PRINTS" id="PR00344">
    <property type="entry name" value="BCTRLSENSOR"/>
</dbReference>
<dbReference type="SUPFAM" id="SSF55874">
    <property type="entry name" value="ATPase domain of HSP90 chaperone/DNA topoisomerase II/histidine kinase"/>
    <property type="match status" value="1"/>
</dbReference>
<keyword evidence="6" id="KW-1185">Reference proteome</keyword>
<dbReference type="eggNOG" id="COG3852">
    <property type="taxonomic scope" value="Bacteria"/>
</dbReference>
<dbReference type="InterPro" id="IPR005467">
    <property type="entry name" value="His_kinase_dom"/>
</dbReference>
<protein>
    <recommendedName>
        <fullName evidence="2">histidine kinase</fullName>
        <ecNumber evidence="2">2.7.13.3</ecNumber>
    </recommendedName>
</protein>
<dbReference type="SUPFAM" id="SSF47384">
    <property type="entry name" value="Homodimeric domain of signal transducing histidine kinase"/>
    <property type="match status" value="1"/>
</dbReference>
<dbReference type="InterPro" id="IPR036097">
    <property type="entry name" value="HisK_dim/P_sf"/>
</dbReference>
<gene>
    <name evidence="5" type="ORF">D779_0163</name>
</gene>
<dbReference type="SMART" id="SM00387">
    <property type="entry name" value="HATPase_c"/>
    <property type="match status" value="1"/>
</dbReference>
<dbReference type="EMBL" id="AONC01000011">
    <property type="protein sequence ID" value="EXJ16431.1"/>
    <property type="molecule type" value="Genomic_DNA"/>
</dbReference>
<dbReference type="GO" id="GO:0000155">
    <property type="term" value="F:phosphorelay sensor kinase activity"/>
    <property type="evidence" value="ECO:0007669"/>
    <property type="project" value="InterPro"/>
</dbReference>
<dbReference type="STRING" id="1249627.D779_0163"/>
<keyword evidence="5" id="KW-0418">Kinase</keyword>
<evidence type="ECO:0000256" key="1">
    <source>
        <dbReference type="ARBA" id="ARBA00000085"/>
    </source>
</evidence>
<dbReference type="EC" id="2.7.13.3" evidence="2"/>
<sequence>MISRRGLWILVTLFVLANLALGALMAEIDVFDRVYAFTRAHEDWELDEIILTFWTTILSLVLILALLSMRLAREVAAASRRQLDMERKLALDRKQLAMGTMLGGIAHAMNNNLQPIITLSEAVRDELPDGSEHARDLDRILQAATSSREILAQVLGVARSSTGSEFDDRCAARETILRALDLARVALPNRIRLSTHLEPETETCVVALSKSNLETIVLNLVNNGRDALEGMEGGIEAGLNLVAHAPPRARIEMLDHPWLCLSVTDQGKGMDETERARAFDPFYTTKGVHEGTGIGLSEVLSLVKGAGGDVELTSTPGKGTRVAVYLPYSEFTGGRHGEVDSDR</sequence>
<accession>W9VHF4</accession>
<reference evidence="5 6" key="1">
    <citation type="submission" date="2012-11" db="EMBL/GenBank/DDBJ databases">
        <title>Genome assembly of Thiorhodococcus sp. AK35.</title>
        <authorList>
            <person name="Nupur N."/>
            <person name="Khatri I."/>
            <person name="Subramanian S."/>
            <person name="Pinnaka A."/>
        </authorList>
    </citation>
    <scope>NUCLEOTIDE SEQUENCE [LARGE SCALE GENOMIC DNA]</scope>
    <source>
        <strain evidence="5 6">AK35</strain>
    </source>
</reference>
<evidence type="ECO:0000256" key="2">
    <source>
        <dbReference type="ARBA" id="ARBA00012438"/>
    </source>
</evidence>
<dbReference type="PANTHER" id="PTHR43065:SF42">
    <property type="entry name" value="TWO-COMPONENT SENSOR PPRA"/>
    <property type="match status" value="1"/>
</dbReference>
<keyword evidence="3" id="KW-1133">Transmembrane helix</keyword>
<evidence type="ECO:0000313" key="5">
    <source>
        <dbReference type="EMBL" id="EXJ16431.1"/>
    </source>
</evidence>
<keyword evidence="3" id="KW-0472">Membrane</keyword>
<evidence type="ECO:0000313" key="6">
    <source>
        <dbReference type="Proteomes" id="UP000019460"/>
    </source>
</evidence>
<name>W9VHF4_9GAMM</name>
<comment type="caution">
    <text evidence="5">The sequence shown here is derived from an EMBL/GenBank/DDBJ whole genome shotgun (WGS) entry which is preliminary data.</text>
</comment>
<dbReference type="InterPro" id="IPR003594">
    <property type="entry name" value="HATPase_dom"/>
</dbReference>